<proteinExistence type="predicted"/>
<feature type="region of interest" description="Disordered" evidence="1">
    <location>
        <begin position="108"/>
        <end position="148"/>
    </location>
</feature>
<evidence type="ECO:0000313" key="2">
    <source>
        <dbReference type="EMBL" id="AKH46955.1"/>
    </source>
</evidence>
<evidence type="ECO:0000256" key="1">
    <source>
        <dbReference type="SAM" id="MobiDB-lite"/>
    </source>
</evidence>
<reference evidence="2" key="1">
    <citation type="journal article" date="2015" name="Front. Microbiol.">
        <title>Combining genomic sequencing methods to explore viral diversity and reveal potential virus-host interactions.</title>
        <authorList>
            <person name="Chow C.E."/>
            <person name="Winget D.M."/>
            <person name="White R.A.III."/>
            <person name="Hallam S.J."/>
            <person name="Suttle C.A."/>
        </authorList>
    </citation>
    <scope>NUCLEOTIDE SEQUENCE</scope>
    <source>
        <strain evidence="2">Anoxic2_4</strain>
    </source>
</reference>
<accession>A0A0F7L4R5</accession>
<feature type="compositionally biased region" description="Acidic residues" evidence="1">
    <location>
        <begin position="7"/>
        <end position="17"/>
    </location>
</feature>
<feature type="compositionally biased region" description="Basic and acidic residues" evidence="1">
    <location>
        <begin position="61"/>
        <end position="72"/>
    </location>
</feature>
<protein>
    <submittedName>
        <fullName evidence="2">Uncharacterized protein</fullName>
    </submittedName>
</protein>
<sequence length="176" mass="19485">MTHETDQLEVENPDENLDSTQENGDAGELSKAQEIANNQRIRAEKAEAKLKKLSGTSTETETPKKDSDYSLKDIRALNDVHDDEVDELAEFAKFKGITIAEAKKTPTMKNLLHTRKEERATAEASSTGTTKKGTRRDSDDDVLSNFDKGKAVDESDIEKLVRAEHARKVAIAKSTP</sequence>
<dbReference type="EMBL" id="KR029588">
    <property type="protein sequence ID" value="AKH46955.1"/>
    <property type="molecule type" value="Genomic_DNA"/>
</dbReference>
<organism evidence="2">
    <name type="scientific">uncultured marine virus</name>
    <dbReference type="NCBI Taxonomy" id="186617"/>
    <lineage>
        <taxon>Viruses</taxon>
        <taxon>environmental samples</taxon>
    </lineage>
</organism>
<reference evidence="2" key="2">
    <citation type="submission" date="2015-03" db="EMBL/GenBank/DDBJ databases">
        <authorList>
            <person name="Chow C.-E.T."/>
            <person name="Winget D.M."/>
            <person name="White R.A.III."/>
            <person name="Hallam S.J."/>
            <person name="Suttle C.A."/>
        </authorList>
    </citation>
    <scope>NUCLEOTIDE SEQUENCE</scope>
    <source>
        <strain evidence="2">Anoxic2_4</strain>
    </source>
</reference>
<feature type="region of interest" description="Disordered" evidence="1">
    <location>
        <begin position="48"/>
        <end position="72"/>
    </location>
</feature>
<name>A0A0F7L4R5_9VIRU</name>
<feature type="region of interest" description="Disordered" evidence="1">
    <location>
        <begin position="1"/>
        <end position="30"/>
    </location>
</feature>